<sequence length="362" mass="41213">MSHIATFLVITLKLVFLTFTWLQLSSSRDVGCDLFQGSWIPGAGPIYDISMCHFMTKQFDCAGNGRPDKLYLNYTWKPSNCKLPKFNGVDFLRRFQGKKILFVGDSLTLNHWESLACMLHASVPQSNYTIKRTGGISKFYMPEYRMSLMLSRNALLVDLVVDEKRGRILKLDSIKNGEFWKEFDMLVFNSWHWWVHEGRKTPWDHIEFGGKVHKDMDRLKAYELGLRTWSKWVDSNINPFQTRVFFQGISPTHNNATEWNAASPNGTTCHGETEPIHGSVYPGPELPAAAVVRRVLSNMTTAVQLLDTTTLSALRKDGHPSAYGIYRRGNDCSHWCLAGVPDTWNQLLYATLVADGNQLVPK</sequence>
<evidence type="ECO:0000259" key="8">
    <source>
        <dbReference type="Pfam" id="PF13839"/>
    </source>
</evidence>
<accession>A0ABD1G0P9</accession>
<keyword evidence="6" id="KW-0472">Membrane</keyword>
<organism evidence="10 11">
    <name type="scientific">Salvia divinorum</name>
    <name type="common">Maria pastora</name>
    <name type="synonym">Diviner's sage</name>
    <dbReference type="NCBI Taxonomy" id="28513"/>
    <lineage>
        <taxon>Eukaryota</taxon>
        <taxon>Viridiplantae</taxon>
        <taxon>Streptophyta</taxon>
        <taxon>Embryophyta</taxon>
        <taxon>Tracheophyta</taxon>
        <taxon>Spermatophyta</taxon>
        <taxon>Magnoliopsida</taxon>
        <taxon>eudicotyledons</taxon>
        <taxon>Gunneridae</taxon>
        <taxon>Pentapetalae</taxon>
        <taxon>asterids</taxon>
        <taxon>lamiids</taxon>
        <taxon>Lamiales</taxon>
        <taxon>Lamiaceae</taxon>
        <taxon>Nepetoideae</taxon>
        <taxon>Mentheae</taxon>
        <taxon>Salviinae</taxon>
        <taxon>Salvia</taxon>
        <taxon>Salvia subgen. Calosphace</taxon>
    </lineage>
</organism>
<feature type="domain" description="Trichome birefringence-like C-terminal" evidence="8">
    <location>
        <begin position="83"/>
        <end position="350"/>
    </location>
</feature>
<dbReference type="Proteomes" id="UP001567538">
    <property type="component" value="Unassembled WGS sequence"/>
</dbReference>
<evidence type="ECO:0000313" key="11">
    <source>
        <dbReference type="Proteomes" id="UP001567538"/>
    </source>
</evidence>
<evidence type="ECO:0000256" key="7">
    <source>
        <dbReference type="SAM" id="SignalP"/>
    </source>
</evidence>
<evidence type="ECO:0000256" key="4">
    <source>
        <dbReference type="ARBA" id="ARBA00022968"/>
    </source>
</evidence>
<comment type="similarity">
    <text evidence="2">Belongs to the PC-esterase family. TBL subfamily.</text>
</comment>
<dbReference type="InterPro" id="IPR025846">
    <property type="entry name" value="TBL_N"/>
</dbReference>
<evidence type="ECO:0000313" key="10">
    <source>
        <dbReference type="EMBL" id="KAL1537673.1"/>
    </source>
</evidence>
<evidence type="ECO:0000256" key="3">
    <source>
        <dbReference type="ARBA" id="ARBA00022692"/>
    </source>
</evidence>
<comment type="caution">
    <text evidence="10">The sequence shown here is derived from an EMBL/GenBank/DDBJ whole genome shotgun (WGS) entry which is preliminary data.</text>
</comment>
<keyword evidence="4" id="KW-0735">Signal-anchor</keyword>
<name>A0ABD1G0P9_SALDI</name>
<dbReference type="InterPro" id="IPR026057">
    <property type="entry name" value="TBL_C"/>
</dbReference>
<feature type="domain" description="Trichome birefringence-like N-terminal" evidence="9">
    <location>
        <begin position="31"/>
        <end position="82"/>
    </location>
</feature>
<feature type="chain" id="PRO_5044823178" evidence="7">
    <location>
        <begin position="28"/>
        <end position="362"/>
    </location>
</feature>
<gene>
    <name evidence="10" type="ORF">AAHA92_30161</name>
</gene>
<protein>
    <submittedName>
        <fullName evidence="10">Protein trichome birefringence-like 41</fullName>
    </submittedName>
</protein>
<keyword evidence="7" id="KW-0732">Signal</keyword>
<keyword evidence="11" id="KW-1185">Reference proteome</keyword>
<dbReference type="EMBL" id="JBEAFC010000011">
    <property type="protein sequence ID" value="KAL1537673.1"/>
    <property type="molecule type" value="Genomic_DNA"/>
</dbReference>
<reference evidence="10 11" key="1">
    <citation type="submission" date="2024-06" db="EMBL/GenBank/DDBJ databases">
        <title>A chromosome level genome sequence of Diviner's sage (Salvia divinorum).</title>
        <authorList>
            <person name="Ford S.A."/>
            <person name="Ro D.-K."/>
            <person name="Ness R.W."/>
            <person name="Phillips M.A."/>
        </authorList>
    </citation>
    <scope>NUCLEOTIDE SEQUENCE [LARGE SCALE GENOMIC DNA]</scope>
    <source>
        <strain evidence="10">SAF-2024a</strain>
        <tissue evidence="10">Leaf</tissue>
    </source>
</reference>
<feature type="signal peptide" evidence="7">
    <location>
        <begin position="1"/>
        <end position="27"/>
    </location>
</feature>
<evidence type="ECO:0000256" key="5">
    <source>
        <dbReference type="ARBA" id="ARBA00022989"/>
    </source>
</evidence>
<proteinExistence type="inferred from homology"/>
<dbReference type="Pfam" id="PF13839">
    <property type="entry name" value="PC-Esterase"/>
    <property type="match status" value="1"/>
</dbReference>
<evidence type="ECO:0000256" key="1">
    <source>
        <dbReference type="ARBA" id="ARBA00004167"/>
    </source>
</evidence>
<dbReference type="AlphaFoldDB" id="A0ABD1G0P9"/>
<evidence type="ECO:0000259" key="9">
    <source>
        <dbReference type="Pfam" id="PF14416"/>
    </source>
</evidence>
<keyword evidence="3" id="KW-0812">Transmembrane</keyword>
<dbReference type="PANTHER" id="PTHR32285">
    <property type="entry name" value="PROTEIN TRICHOME BIREFRINGENCE-LIKE 9-RELATED"/>
    <property type="match status" value="1"/>
</dbReference>
<evidence type="ECO:0000256" key="6">
    <source>
        <dbReference type="ARBA" id="ARBA00023136"/>
    </source>
</evidence>
<dbReference type="PANTHER" id="PTHR32285:SF206">
    <property type="entry name" value="PROTEIN TRICHOME BIREFRINGENCE-LIKE 37"/>
    <property type="match status" value="1"/>
</dbReference>
<keyword evidence="5" id="KW-1133">Transmembrane helix</keyword>
<comment type="subcellular location">
    <subcellularLocation>
        <location evidence="1">Membrane</location>
        <topology evidence="1">Single-pass membrane protein</topology>
    </subcellularLocation>
</comment>
<evidence type="ECO:0000256" key="2">
    <source>
        <dbReference type="ARBA" id="ARBA00007727"/>
    </source>
</evidence>
<dbReference type="InterPro" id="IPR029962">
    <property type="entry name" value="TBL"/>
</dbReference>
<dbReference type="Pfam" id="PF14416">
    <property type="entry name" value="PMR5N"/>
    <property type="match status" value="1"/>
</dbReference>
<dbReference type="GO" id="GO:0016020">
    <property type="term" value="C:membrane"/>
    <property type="evidence" value="ECO:0007669"/>
    <property type="project" value="UniProtKB-SubCell"/>
</dbReference>